<evidence type="ECO:0000259" key="11">
    <source>
        <dbReference type="PROSITE" id="PS51068"/>
    </source>
</evidence>
<feature type="domain" description="Formamidopyrimidine-DNA glycosylase catalytic" evidence="11">
    <location>
        <begin position="2"/>
        <end position="133"/>
    </location>
</feature>
<protein>
    <recommendedName>
        <fullName evidence="11">Formamidopyrimidine-DNA glycosylase catalytic domain-containing protein</fullName>
    </recommendedName>
</protein>
<evidence type="ECO:0000256" key="8">
    <source>
        <dbReference type="ARBA" id="ARBA00023268"/>
    </source>
</evidence>
<evidence type="ECO:0000256" key="4">
    <source>
        <dbReference type="ARBA" id="ARBA00022801"/>
    </source>
</evidence>
<dbReference type="GO" id="GO:0006284">
    <property type="term" value="P:base-excision repair"/>
    <property type="evidence" value="ECO:0007669"/>
    <property type="project" value="InterPro"/>
</dbReference>
<keyword evidence="6" id="KW-0234">DNA repair</keyword>
<comment type="catalytic activity">
    <reaction evidence="1">
        <text>Hydrolysis of DNA containing ring-opened 7-methylguanine residues, releasing 2,6-diamino-4-hydroxy-5-(N-methyl)formamidopyrimidine.</text>
        <dbReference type="EC" id="3.2.2.23"/>
    </reaction>
</comment>
<dbReference type="GO" id="GO:0008534">
    <property type="term" value="F:oxidized purine nucleobase lesion DNA N-glycosylase activity"/>
    <property type="evidence" value="ECO:0007669"/>
    <property type="project" value="UniProtKB-EC"/>
</dbReference>
<accession>A0AAF0DN22</accession>
<dbReference type="SMART" id="SM01232">
    <property type="entry name" value="H2TH"/>
    <property type="match status" value="1"/>
</dbReference>
<dbReference type="PANTHER" id="PTHR22993:SF9">
    <property type="entry name" value="FORMAMIDOPYRIMIDINE-DNA GLYCOSYLASE"/>
    <property type="match status" value="1"/>
</dbReference>
<dbReference type="Pfam" id="PF06831">
    <property type="entry name" value="H2TH"/>
    <property type="match status" value="1"/>
</dbReference>
<evidence type="ECO:0000256" key="2">
    <source>
        <dbReference type="ARBA" id="ARBA00009409"/>
    </source>
</evidence>
<dbReference type="Pfam" id="PF01149">
    <property type="entry name" value="Fapy_DNA_glyco"/>
    <property type="match status" value="1"/>
</dbReference>
<dbReference type="GO" id="GO:0008270">
    <property type="term" value="F:zinc ion binding"/>
    <property type="evidence" value="ECO:0007669"/>
    <property type="project" value="InterPro"/>
</dbReference>
<evidence type="ECO:0000256" key="10">
    <source>
        <dbReference type="SAM" id="MobiDB-lite"/>
    </source>
</evidence>
<feature type="compositionally biased region" description="Basic residues" evidence="10">
    <location>
        <begin position="318"/>
        <end position="330"/>
    </location>
</feature>
<feature type="region of interest" description="Disordered" evidence="10">
    <location>
        <begin position="288"/>
        <end position="421"/>
    </location>
</feature>
<evidence type="ECO:0000256" key="3">
    <source>
        <dbReference type="ARBA" id="ARBA00022763"/>
    </source>
</evidence>
<dbReference type="InterPro" id="IPR010979">
    <property type="entry name" value="Ribosomal_uS13-like_H2TH"/>
</dbReference>
<keyword evidence="9" id="KW-0326">Glycosidase</keyword>
<dbReference type="CDD" id="cd08972">
    <property type="entry name" value="PF_Nei_N"/>
    <property type="match status" value="1"/>
</dbReference>
<evidence type="ECO:0000256" key="9">
    <source>
        <dbReference type="ARBA" id="ARBA00023295"/>
    </source>
</evidence>
<dbReference type="SMART" id="SM00898">
    <property type="entry name" value="Fapy_DNA_glyco"/>
    <property type="match status" value="1"/>
</dbReference>
<evidence type="ECO:0000313" key="13">
    <source>
        <dbReference type="Proteomes" id="UP001219355"/>
    </source>
</evidence>
<keyword evidence="5" id="KW-0238">DNA-binding</keyword>
<evidence type="ECO:0000256" key="7">
    <source>
        <dbReference type="ARBA" id="ARBA00023239"/>
    </source>
</evidence>
<proteinExistence type="inferred from homology"/>
<dbReference type="AlphaFoldDB" id="A0AAF0DN22"/>
<feature type="compositionally biased region" description="Polar residues" evidence="10">
    <location>
        <begin position="331"/>
        <end position="347"/>
    </location>
</feature>
<keyword evidence="4" id="KW-0378">Hydrolase</keyword>
<dbReference type="GO" id="GO:0016829">
    <property type="term" value="F:lyase activity"/>
    <property type="evidence" value="ECO:0007669"/>
    <property type="project" value="UniProtKB-KW"/>
</dbReference>
<dbReference type="Gene3D" id="1.10.8.50">
    <property type="match status" value="1"/>
</dbReference>
<dbReference type="SUPFAM" id="SSF46946">
    <property type="entry name" value="S13-like H2TH domain"/>
    <property type="match status" value="1"/>
</dbReference>
<dbReference type="GO" id="GO:0003684">
    <property type="term" value="F:damaged DNA binding"/>
    <property type="evidence" value="ECO:0007669"/>
    <property type="project" value="InterPro"/>
</dbReference>
<keyword evidence="3" id="KW-0227">DNA damage</keyword>
<dbReference type="InterPro" id="IPR012319">
    <property type="entry name" value="FPG_cat"/>
</dbReference>
<reference evidence="12" key="1">
    <citation type="submission" date="2023-03" db="EMBL/GenBank/DDBJ databases">
        <title>Emydomyces testavorans Genome Sequence.</title>
        <authorList>
            <person name="Hoyer L."/>
        </authorList>
    </citation>
    <scope>NUCLEOTIDE SEQUENCE</scope>
    <source>
        <strain evidence="12">16-2883</strain>
    </source>
</reference>
<dbReference type="Gene3D" id="3.20.190.10">
    <property type="entry name" value="MutM-like, N-terminal"/>
    <property type="match status" value="1"/>
</dbReference>
<dbReference type="GO" id="GO:0003906">
    <property type="term" value="F:DNA-(apurinic or apyrimidinic site) endonuclease activity"/>
    <property type="evidence" value="ECO:0007669"/>
    <property type="project" value="InterPro"/>
</dbReference>
<evidence type="ECO:0000313" key="12">
    <source>
        <dbReference type="EMBL" id="WEW60712.1"/>
    </source>
</evidence>
<evidence type="ECO:0000256" key="5">
    <source>
        <dbReference type="ARBA" id="ARBA00023125"/>
    </source>
</evidence>
<keyword evidence="13" id="KW-1185">Reference proteome</keyword>
<name>A0AAF0DN22_9EURO</name>
<dbReference type="PANTHER" id="PTHR22993">
    <property type="entry name" value="FORMAMIDOPYRIMIDINE-DNA GLYCOSYLASE"/>
    <property type="match status" value="1"/>
</dbReference>
<dbReference type="PROSITE" id="PS51068">
    <property type="entry name" value="FPG_CAT"/>
    <property type="match status" value="1"/>
</dbReference>
<evidence type="ECO:0000256" key="6">
    <source>
        <dbReference type="ARBA" id="ARBA00023204"/>
    </source>
</evidence>
<comment type="similarity">
    <text evidence="2">Belongs to the FPG family.</text>
</comment>
<sequence length="421" mass="46141">MPELAEVARAVHFIRKQLVGKTISNVVAQHDDLIFGKVGTSAEEFEKTMQGKKIVGAGQQGKYFWMIMSRPPHPVMHFGMTGWLKIKGANSCHYRATSDAEDEAWPPKFWKFQLAMDDEQKTEAAFVDTRRLGRVRLVSCPAEEIRSHTPLKENGPDPIQDKGVVTESWLKEKVRKKKVPIKALLLDQSIISGLGNWMTDEILYHSQIHPEQFSNTLDDKQIQELNSAIHYVCATSVDLLGDSARFPTDWLMHHRWNKGKKGSSTMLNGDPVAFITVGGRTSAIVPAVQKKTPPVAGDANGANVKESDGDGSAPKPRSTARGKTAAKKKITQPSATNGKKTTTQNRKASAKRAEEVEEMNGDADNSAPQTSGRKRKAVAVKLEQTGNKAGASPAKKSRAGTREKTAQTTALRRGRSAGVKK</sequence>
<keyword evidence="8" id="KW-0511">Multifunctional enzyme</keyword>
<gene>
    <name evidence="12" type="ORF">PRK78_006199</name>
</gene>
<dbReference type="InterPro" id="IPR015886">
    <property type="entry name" value="H2TH_FPG"/>
</dbReference>
<dbReference type="EMBL" id="CP120630">
    <property type="protein sequence ID" value="WEW60712.1"/>
    <property type="molecule type" value="Genomic_DNA"/>
</dbReference>
<dbReference type="SUPFAM" id="SSF81624">
    <property type="entry name" value="N-terminal domain of MutM-like DNA repair proteins"/>
    <property type="match status" value="1"/>
</dbReference>
<dbReference type="GO" id="GO:0005634">
    <property type="term" value="C:nucleus"/>
    <property type="evidence" value="ECO:0007669"/>
    <property type="project" value="TreeGrafter"/>
</dbReference>
<keyword evidence="7" id="KW-0456">Lyase</keyword>
<evidence type="ECO:0000256" key="1">
    <source>
        <dbReference type="ARBA" id="ARBA00001668"/>
    </source>
</evidence>
<dbReference type="FunFam" id="1.10.8.50:FF:000009">
    <property type="entry name" value="Formamidopyrimidine-DNA glycosylase"/>
    <property type="match status" value="1"/>
</dbReference>
<dbReference type="Proteomes" id="UP001219355">
    <property type="component" value="Chromosome 4"/>
</dbReference>
<feature type="compositionally biased region" description="Basic residues" evidence="10">
    <location>
        <begin position="412"/>
        <end position="421"/>
    </location>
</feature>
<organism evidence="12 13">
    <name type="scientific">Emydomyces testavorans</name>
    <dbReference type="NCBI Taxonomy" id="2070801"/>
    <lineage>
        <taxon>Eukaryota</taxon>
        <taxon>Fungi</taxon>
        <taxon>Dikarya</taxon>
        <taxon>Ascomycota</taxon>
        <taxon>Pezizomycotina</taxon>
        <taxon>Eurotiomycetes</taxon>
        <taxon>Eurotiomycetidae</taxon>
        <taxon>Onygenales</taxon>
        <taxon>Nannizziopsiaceae</taxon>
        <taxon>Emydomyces</taxon>
    </lineage>
</organism>
<dbReference type="InterPro" id="IPR035937">
    <property type="entry name" value="FPG_N"/>
</dbReference>